<evidence type="ECO:0000256" key="2">
    <source>
        <dbReference type="ARBA" id="ARBA00022490"/>
    </source>
</evidence>
<dbReference type="Gene3D" id="3.40.50.150">
    <property type="entry name" value="Vaccinia Virus protein VP39"/>
    <property type="match status" value="1"/>
</dbReference>
<keyword evidence="5 6" id="KW-0949">S-adenosyl-L-methionine</keyword>
<dbReference type="EC" id="2.1.1.-" evidence="6"/>
<protein>
    <recommendedName>
        <fullName evidence="6">Ribosomal protein L11 methyltransferase</fullName>
        <shortName evidence="6">L11 Mtase</shortName>
        <ecNumber evidence="6">2.1.1.-</ecNumber>
    </recommendedName>
</protein>
<feature type="binding site" evidence="6">
    <location>
        <position position="218"/>
    </location>
    <ligand>
        <name>S-adenosyl-L-methionine</name>
        <dbReference type="ChEBI" id="CHEBI:59789"/>
    </ligand>
</feature>
<organism evidence="7">
    <name type="scientific">Ignavibacterium album</name>
    <dbReference type="NCBI Taxonomy" id="591197"/>
    <lineage>
        <taxon>Bacteria</taxon>
        <taxon>Pseudomonadati</taxon>
        <taxon>Ignavibacteriota</taxon>
        <taxon>Ignavibacteria</taxon>
        <taxon>Ignavibacteriales</taxon>
        <taxon>Ignavibacteriaceae</taxon>
        <taxon>Ignavibacterium</taxon>
    </lineage>
</organism>
<dbReference type="PANTHER" id="PTHR43648">
    <property type="entry name" value="ELECTRON TRANSFER FLAVOPROTEIN BETA SUBUNIT LYSINE METHYLTRANSFERASE"/>
    <property type="match status" value="1"/>
</dbReference>
<sequence>MKKSYKEFLITAEPLNVEIISSVLWTLNIEGISEEINCIKVFTHDETINEESVRSLLTELKKNNLIQNFDIQENTFYEKNWNEEWEKSREVIKVSERIIIRPSFKEYAPNENEIIVTLDPKMSFGTGEHATTKICIKFLEQYLKPDFRVLDAGSGTAILSIVAAKLGASKVIAFDIDEWSLLNGTENIKLNQMENVVDVRMCELKDVMENDFDLIVANIQRNVLTELAEGLINKLKNNGIIILSGLLESDRQTIYDKYSLLGLKEIDFYQIDEWIGIVFRK</sequence>
<proteinExistence type="inferred from homology"/>
<dbReference type="EMBL" id="DSUJ01000008">
    <property type="protein sequence ID" value="HFI91749.1"/>
    <property type="molecule type" value="Genomic_DNA"/>
</dbReference>
<evidence type="ECO:0000256" key="1">
    <source>
        <dbReference type="ARBA" id="ARBA00009741"/>
    </source>
</evidence>
<comment type="caution">
    <text evidence="7">The sequence shown here is derived from an EMBL/GenBank/DDBJ whole genome shotgun (WGS) entry which is preliminary data.</text>
</comment>
<evidence type="ECO:0000256" key="5">
    <source>
        <dbReference type="ARBA" id="ARBA00022691"/>
    </source>
</evidence>
<accession>A0A7V2ZKK8</accession>
<comment type="function">
    <text evidence="6">Methylates ribosomal protein L11.</text>
</comment>
<name>A0A7V2ZKK8_9BACT</name>
<evidence type="ECO:0000256" key="6">
    <source>
        <dbReference type="HAMAP-Rule" id="MF_00735"/>
    </source>
</evidence>
<dbReference type="HAMAP" id="MF_00735">
    <property type="entry name" value="Methyltr_PrmA"/>
    <property type="match status" value="1"/>
</dbReference>
<comment type="catalytic activity">
    <reaction evidence="6">
        <text>L-lysyl-[protein] + 3 S-adenosyl-L-methionine = N(6),N(6),N(6)-trimethyl-L-lysyl-[protein] + 3 S-adenosyl-L-homocysteine + 3 H(+)</text>
        <dbReference type="Rhea" id="RHEA:54192"/>
        <dbReference type="Rhea" id="RHEA-COMP:9752"/>
        <dbReference type="Rhea" id="RHEA-COMP:13826"/>
        <dbReference type="ChEBI" id="CHEBI:15378"/>
        <dbReference type="ChEBI" id="CHEBI:29969"/>
        <dbReference type="ChEBI" id="CHEBI:57856"/>
        <dbReference type="ChEBI" id="CHEBI:59789"/>
        <dbReference type="ChEBI" id="CHEBI:61961"/>
    </reaction>
</comment>
<dbReference type="CDD" id="cd02440">
    <property type="entry name" value="AdoMet_MTases"/>
    <property type="match status" value="1"/>
</dbReference>
<dbReference type="GO" id="GO:0005737">
    <property type="term" value="C:cytoplasm"/>
    <property type="evidence" value="ECO:0007669"/>
    <property type="project" value="UniProtKB-SubCell"/>
</dbReference>
<keyword evidence="3 6" id="KW-0489">Methyltransferase</keyword>
<keyword evidence="7" id="KW-0689">Ribosomal protein</keyword>
<comment type="similarity">
    <text evidence="1 6">Belongs to the methyltransferase superfamily. PrmA family.</text>
</comment>
<dbReference type="NCBIfam" id="NF001785">
    <property type="entry name" value="PRK00517.2-2"/>
    <property type="match status" value="1"/>
</dbReference>
<feature type="binding site" evidence="6">
    <location>
        <position position="132"/>
    </location>
    <ligand>
        <name>S-adenosyl-L-methionine</name>
        <dbReference type="ChEBI" id="CHEBI:59789"/>
    </ligand>
</feature>
<dbReference type="GO" id="GO:0005840">
    <property type="term" value="C:ribosome"/>
    <property type="evidence" value="ECO:0007669"/>
    <property type="project" value="UniProtKB-KW"/>
</dbReference>
<comment type="subcellular location">
    <subcellularLocation>
        <location evidence="6">Cytoplasm</location>
    </subcellularLocation>
</comment>
<dbReference type="Pfam" id="PF06325">
    <property type="entry name" value="PrmA"/>
    <property type="match status" value="1"/>
</dbReference>
<keyword evidence="7" id="KW-0687">Ribonucleoprotein</keyword>
<gene>
    <name evidence="6" type="primary">prmA</name>
    <name evidence="7" type="ORF">ENS31_09530</name>
</gene>
<dbReference type="AlphaFoldDB" id="A0A7V2ZKK8"/>
<dbReference type="InterPro" id="IPR004498">
    <property type="entry name" value="Ribosomal_PrmA_MeTrfase"/>
</dbReference>
<evidence type="ECO:0000256" key="4">
    <source>
        <dbReference type="ARBA" id="ARBA00022679"/>
    </source>
</evidence>
<reference evidence="7" key="1">
    <citation type="journal article" date="2020" name="mSystems">
        <title>Genome- and Community-Level Interaction Insights into Carbon Utilization and Element Cycling Functions of Hydrothermarchaeota in Hydrothermal Sediment.</title>
        <authorList>
            <person name="Zhou Z."/>
            <person name="Liu Y."/>
            <person name="Xu W."/>
            <person name="Pan J."/>
            <person name="Luo Z.H."/>
            <person name="Li M."/>
        </authorList>
    </citation>
    <scope>NUCLEOTIDE SEQUENCE [LARGE SCALE GENOMIC DNA]</scope>
    <source>
        <strain evidence="7">SpSt-479</strain>
    </source>
</reference>
<dbReference type="InterPro" id="IPR029063">
    <property type="entry name" value="SAM-dependent_MTases_sf"/>
</dbReference>
<feature type="binding site" evidence="6">
    <location>
        <position position="153"/>
    </location>
    <ligand>
        <name>S-adenosyl-L-methionine</name>
        <dbReference type="ChEBI" id="CHEBI:59789"/>
    </ligand>
</feature>
<evidence type="ECO:0000313" key="7">
    <source>
        <dbReference type="EMBL" id="HFI91749.1"/>
    </source>
</evidence>
<keyword evidence="4 6" id="KW-0808">Transferase</keyword>
<evidence type="ECO:0000256" key="3">
    <source>
        <dbReference type="ARBA" id="ARBA00022603"/>
    </source>
</evidence>
<dbReference type="GO" id="GO:0008276">
    <property type="term" value="F:protein methyltransferase activity"/>
    <property type="evidence" value="ECO:0007669"/>
    <property type="project" value="UniProtKB-UniRule"/>
</dbReference>
<dbReference type="InterPro" id="IPR050078">
    <property type="entry name" value="Ribosomal_L11_MeTrfase_PrmA"/>
</dbReference>
<dbReference type="NCBIfam" id="TIGR00406">
    <property type="entry name" value="prmA"/>
    <property type="match status" value="1"/>
</dbReference>
<feature type="binding site" evidence="6">
    <location>
        <position position="175"/>
    </location>
    <ligand>
        <name>S-adenosyl-L-methionine</name>
        <dbReference type="ChEBI" id="CHEBI:59789"/>
    </ligand>
</feature>
<dbReference type="PANTHER" id="PTHR43648:SF1">
    <property type="entry name" value="ELECTRON TRANSFER FLAVOPROTEIN BETA SUBUNIT LYSINE METHYLTRANSFERASE"/>
    <property type="match status" value="1"/>
</dbReference>
<keyword evidence="2 6" id="KW-0963">Cytoplasm</keyword>
<dbReference type="GO" id="GO:0032259">
    <property type="term" value="P:methylation"/>
    <property type="evidence" value="ECO:0007669"/>
    <property type="project" value="UniProtKB-KW"/>
</dbReference>
<dbReference type="SUPFAM" id="SSF53335">
    <property type="entry name" value="S-adenosyl-L-methionine-dependent methyltransferases"/>
    <property type="match status" value="1"/>
</dbReference>
<dbReference type="PIRSF" id="PIRSF000401">
    <property type="entry name" value="RPL11_MTase"/>
    <property type="match status" value="1"/>
</dbReference>